<dbReference type="RefSeq" id="WP_264433299.1">
    <property type="nucleotide sequence ID" value="NZ_CP081495.1"/>
</dbReference>
<evidence type="ECO:0000313" key="3">
    <source>
        <dbReference type="EMBL" id="UYW00990.1"/>
    </source>
</evidence>
<accession>A0ABY6LZU3</accession>
<dbReference type="Gene3D" id="2.50.20.10">
    <property type="entry name" value="Lipoprotein localisation LolA/LolB/LppX"/>
    <property type="match status" value="1"/>
</dbReference>
<dbReference type="Proteomes" id="UP001163328">
    <property type="component" value="Chromosome"/>
</dbReference>
<dbReference type="PANTHER" id="PTHR35869">
    <property type="entry name" value="OUTER-MEMBRANE LIPOPROTEIN CARRIER PROTEIN"/>
    <property type="match status" value="1"/>
</dbReference>
<evidence type="ECO:0000313" key="4">
    <source>
        <dbReference type="Proteomes" id="UP001163328"/>
    </source>
</evidence>
<dbReference type="InterPro" id="IPR004564">
    <property type="entry name" value="OM_lipoprot_carrier_LolA-like"/>
</dbReference>
<proteinExistence type="predicted"/>
<reference evidence="3" key="1">
    <citation type="submission" date="2021-08" db="EMBL/GenBank/DDBJ databases">
        <title>Flavobacterium sp. strain CC-SYL302.</title>
        <authorList>
            <person name="Lin S.-Y."/>
            <person name="Lee T.-H."/>
            <person name="Young C.-C."/>
        </authorList>
    </citation>
    <scope>NUCLEOTIDE SEQUENCE</scope>
    <source>
        <strain evidence="3">CC-SYL302</strain>
    </source>
</reference>
<protein>
    <submittedName>
        <fullName evidence="3">Outer membrane lipoprotein carrier protein LolA</fullName>
    </submittedName>
</protein>
<dbReference type="SUPFAM" id="SSF89392">
    <property type="entry name" value="Prokaryotic lipoproteins and lipoprotein localization factors"/>
    <property type="match status" value="1"/>
</dbReference>
<keyword evidence="4" id="KW-1185">Reference proteome</keyword>
<dbReference type="Pfam" id="PF03548">
    <property type="entry name" value="LolA"/>
    <property type="match status" value="1"/>
</dbReference>
<name>A0ABY6LZU3_9FLAO</name>
<evidence type="ECO:0000256" key="1">
    <source>
        <dbReference type="ARBA" id="ARBA00022729"/>
    </source>
</evidence>
<dbReference type="InterPro" id="IPR029046">
    <property type="entry name" value="LolA/LolB/LppX"/>
</dbReference>
<dbReference type="EMBL" id="CP081495">
    <property type="protein sequence ID" value="UYW00990.1"/>
    <property type="molecule type" value="Genomic_DNA"/>
</dbReference>
<keyword evidence="3" id="KW-0449">Lipoprotein</keyword>
<dbReference type="CDD" id="cd16325">
    <property type="entry name" value="LolA"/>
    <property type="match status" value="1"/>
</dbReference>
<organism evidence="3 4">
    <name type="scientific">Flavobacterium agricola</name>
    <dbReference type="NCBI Taxonomy" id="2870839"/>
    <lineage>
        <taxon>Bacteria</taxon>
        <taxon>Pseudomonadati</taxon>
        <taxon>Bacteroidota</taxon>
        <taxon>Flavobacteriia</taxon>
        <taxon>Flavobacteriales</taxon>
        <taxon>Flavobacteriaceae</taxon>
        <taxon>Flavobacterium</taxon>
    </lineage>
</organism>
<sequence>MNKLIAFLFLFLIQPLAFGQTPLSPTEITAFKNKVTAESNALQTLTANFTQTKHISFLNKPITSTGTLHLKADNKLRWQYDTPTKYTVVFKDKKLFVNNQGKQSSVDLASNKQFEKMSKLISGSINGNMFNDADFNISYFKIDADYMVKLVPKDKDLAKYIKAIELYFDAKDQLVKQSKMIEPNNDYSVITFANKKINQPINDSVFNL</sequence>
<dbReference type="PANTHER" id="PTHR35869:SF1">
    <property type="entry name" value="OUTER-MEMBRANE LIPOPROTEIN CARRIER PROTEIN"/>
    <property type="match status" value="1"/>
</dbReference>
<gene>
    <name evidence="3" type="ORF">K5I29_10890</name>
</gene>
<feature type="signal peptide" evidence="2">
    <location>
        <begin position="1"/>
        <end position="19"/>
    </location>
</feature>
<keyword evidence="1 2" id="KW-0732">Signal</keyword>
<feature type="chain" id="PRO_5046093876" evidence="2">
    <location>
        <begin position="20"/>
        <end position="208"/>
    </location>
</feature>
<evidence type="ECO:0000256" key="2">
    <source>
        <dbReference type="SAM" id="SignalP"/>
    </source>
</evidence>